<dbReference type="SMART" id="SM01001">
    <property type="entry name" value="AIRC"/>
    <property type="match status" value="1"/>
</dbReference>
<gene>
    <name evidence="2" type="primary">larB</name>
    <name evidence="2" type="ORF">HIJ39_03305</name>
</gene>
<dbReference type="InterPro" id="IPR000031">
    <property type="entry name" value="PurE_dom"/>
</dbReference>
<dbReference type="AlphaFoldDB" id="A0A7Y0L3U0"/>
<protein>
    <submittedName>
        <fullName evidence="2">Nickel pincer cofactor biosynthesis protein LarB</fullName>
    </submittedName>
</protein>
<dbReference type="NCBIfam" id="NF033503">
    <property type="entry name" value="LarB"/>
    <property type="match status" value="1"/>
</dbReference>
<dbReference type="Gene3D" id="3.40.50.1970">
    <property type="match status" value="1"/>
</dbReference>
<dbReference type="SUPFAM" id="SSF52255">
    <property type="entry name" value="N5-CAIR mutase (phosphoribosylaminoimidazole carboxylase, PurE)"/>
    <property type="match status" value="1"/>
</dbReference>
<sequence length="234" mass="24741">MFTPEDRPLASEVRWDGERPRRRGFSESVFCEGKTEAQLLAIAAQLDSKSPVLFTRLEESLAQQISLAYADQPFSYDAVSKTALWGERPAPDPERVVAVVTAGSADIPVAREAERALEAEGVTVLARYDVGVAGLHRLLAVWPDLEAADVIIVVAGMDGALPSVVGGMARQPVIAVPTSIGYGAHFQGLAPLLTMLTSCAEGVGVVNIDNGFGAARLATQIVRLKKPHARAGGA</sequence>
<dbReference type="PANTHER" id="PTHR43064:SF1">
    <property type="entry name" value="SLL1489 PROTEIN"/>
    <property type="match status" value="1"/>
</dbReference>
<dbReference type="EMBL" id="JABBVZ010000007">
    <property type="protein sequence ID" value="NMP21384.1"/>
    <property type="molecule type" value="Genomic_DNA"/>
</dbReference>
<dbReference type="RefSeq" id="WP_169096682.1">
    <property type="nucleotide sequence ID" value="NZ_JABBVZ010000007.1"/>
</dbReference>
<reference evidence="2 3" key="1">
    <citation type="submission" date="2020-04" db="EMBL/GenBank/DDBJ databases">
        <authorList>
            <person name="Zhang R."/>
            <person name="Schippers A."/>
        </authorList>
    </citation>
    <scope>NUCLEOTIDE SEQUENCE [LARGE SCALE GENOMIC DNA]</scope>
    <source>
        <strain evidence="2 3">DSM 109850</strain>
    </source>
</reference>
<name>A0A7Y0L3U0_9FIRM</name>
<dbReference type="InterPro" id="IPR039476">
    <property type="entry name" value="P2CMN_synthase_LarB"/>
</dbReference>
<dbReference type="GO" id="GO:0016787">
    <property type="term" value="F:hydrolase activity"/>
    <property type="evidence" value="ECO:0007669"/>
    <property type="project" value="InterPro"/>
</dbReference>
<dbReference type="Pfam" id="PF00731">
    <property type="entry name" value="AIRC"/>
    <property type="match status" value="1"/>
</dbReference>
<evidence type="ECO:0000259" key="1">
    <source>
        <dbReference type="SMART" id="SM01001"/>
    </source>
</evidence>
<dbReference type="GO" id="GO:0006189">
    <property type="term" value="P:'de novo' IMP biosynthetic process"/>
    <property type="evidence" value="ECO:0007669"/>
    <property type="project" value="InterPro"/>
</dbReference>
<organism evidence="2 3">
    <name type="scientific">Sulfobacillus harzensis</name>
    <dbReference type="NCBI Taxonomy" id="2729629"/>
    <lineage>
        <taxon>Bacteria</taxon>
        <taxon>Bacillati</taxon>
        <taxon>Bacillota</taxon>
        <taxon>Clostridia</taxon>
        <taxon>Eubacteriales</taxon>
        <taxon>Clostridiales Family XVII. Incertae Sedis</taxon>
        <taxon>Sulfobacillus</taxon>
    </lineage>
</organism>
<comment type="caution">
    <text evidence="2">The sequence shown here is derived from an EMBL/GenBank/DDBJ whole genome shotgun (WGS) entry which is preliminary data.</text>
</comment>
<dbReference type="PANTHER" id="PTHR43064">
    <property type="entry name" value="PHOSPHORIBOSYLAMINOIMIDAZOLE CARBOXYLASE-RELATED"/>
    <property type="match status" value="1"/>
</dbReference>
<evidence type="ECO:0000313" key="3">
    <source>
        <dbReference type="Proteomes" id="UP000533476"/>
    </source>
</evidence>
<proteinExistence type="predicted"/>
<feature type="domain" description="PurE" evidence="1">
    <location>
        <begin position="95"/>
        <end position="227"/>
    </location>
</feature>
<dbReference type="Proteomes" id="UP000533476">
    <property type="component" value="Unassembled WGS sequence"/>
</dbReference>
<evidence type="ECO:0000313" key="2">
    <source>
        <dbReference type="EMBL" id="NMP21384.1"/>
    </source>
</evidence>
<keyword evidence="3" id="KW-1185">Reference proteome</keyword>
<accession>A0A7Y0L3U0</accession>